<name>A0A5K7ZKB9_9BACT</name>
<dbReference type="EMBL" id="AP021876">
    <property type="protein sequence ID" value="BBO81824.1"/>
    <property type="molecule type" value="Genomic_DNA"/>
</dbReference>
<dbReference type="AlphaFoldDB" id="A0A5K7ZKB9"/>
<dbReference type="Proteomes" id="UP000425960">
    <property type="component" value="Chromosome"/>
</dbReference>
<protein>
    <recommendedName>
        <fullName evidence="3">TonB-dependent receptor-like beta-barrel domain-containing protein</fullName>
    </recommendedName>
</protein>
<proteinExistence type="predicted"/>
<gene>
    <name evidence="1" type="ORF">DSCO28_23900</name>
</gene>
<evidence type="ECO:0008006" key="3">
    <source>
        <dbReference type="Google" id="ProtNLM"/>
    </source>
</evidence>
<organism evidence="1 2">
    <name type="scientific">Desulfosarcina ovata subsp. sediminis</name>
    <dbReference type="NCBI Taxonomy" id="885957"/>
    <lineage>
        <taxon>Bacteria</taxon>
        <taxon>Pseudomonadati</taxon>
        <taxon>Thermodesulfobacteriota</taxon>
        <taxon>Desulfobacteria</taxon>
        <taxon>Desulfobacterales</taxon>
        <taxon>Desulfosarcinaceae</taxon>
        <taxon>Desulfosarcina</taxon>
    </lineage>
</organism>
<sequence>MVIFPMPPNTPSVWAYNTEYLTYVIPYSNATLGLDGAPQTFGATVNYRF</sequence>
<evidence type="ECO:0000313" key="1">
    <source>
        <dbReference type="EMBL" id="BBO81824.1"/>
    </source>
</evidence>
<dbReference type="KEGG" id="dov:DSCO28_23900"/>
<accession>A0A5K7ZKB9</accession>
<evidence type="ECO:0000313" key="2">
    <source>
        <dbReference type="Proteomes" id="UP000425960"/>
    </source>
</evidence>
<reference evidence="1 2" key="1">
    <citation type="submission" date="2019-11" db="EMBL/GenBank/DDBJ databases">
        <title>Comparative genomics of hydrocarbon-degrading Desulfosarcina strains.</title>
        <authorList>
            <person name="Watanabe M."/>
            <person name="Kojima H."/>
            <person name="Fukui M."/>
        </authorList>
    </citation>
    <scope>NUCLEOTIDE SEQUENCE [LARGE SCALE GENOMIC DNA]</scope>
    <source>
        <strain evidence="1 2">28bB2T</strain>
    </source>
</reference>